<dbReference type="Gene3D" id="3.30.110.20">
    <property type="entry name" value="Alba-like domain"/>
    <property type="match status" value="1"/>
</dbReference>
<name>A0A9N8W310_9GLOM</name>
<dbReference type="GO" id="GO:0003676">
    <property type="term" value="F:nucleic acid binding"/>
    <property type="evidence" value="ECO:0007669"/>
    <property type="project" value="InterPro"/>
</dbReference>
<keyword evidence="3" id="KW-1185">Reference proteome</keyword>
<gene>
    <name evidence="2" type="ORF">AGERDE_LOCUS2953</name>
</gene>
<dbReference type="EMBL" id="CAJVPL010000264">
    <property type="protein sequence ID" value="CAG8475424.1"/>
    <property type="molecule type" value="Genomic_DNA"/>
</dbReference>
<dbReference type="AlphaFoldDB" id="A0A9N8W310"/>
<evidence type="ECO:0000256" key="1">
    <source>
        <dbReference type="SAM" id="MobiDB-lite"/>
    </source>
</evidence>
<sequence length="168" mass="18585">MLKTTRQEPVELPPTKKRKKPQKATLIIDEKEDAAAGTAIGLNTGLNTGSMVINAQKVINVSMNGKIKGYVKGALQVLAPDFIDQVELDKGKTVTRTCSIVEIIKRIMSYRVHQYTLIGCEREEGSQDFQLIPTITVHLSIDAIHGLDEEAGYQPPRIIDVNEMKISL</sequence>
<comment type="caution">
    <text evidence="2">The sequence shown here is derived from an EMBL/GenBank/DDBJ whole genome shotgun (WGS) entry which is preliminary data.</text>
</comment>
<feature type="region of interest" description="Disordered" evidence="1">
    <location>
        <begin position="1"/>
        <end position="23"/>
    </location>
</feature>
<proteinExistence type="predicted"/>
<dbReference type="InterPro" id="IPR036882">
    <property type="entry name" value="Alba-like_dom_sf"/>
</dbReference>
<organism evidence="2 3">
    <name type="scientific">Ambispora gerdemannii</name>
    <dbReference type="NCBI Taxonomy" id="144530"/>
    <lineage>
        <taxon>Eukaryota</taxon>
        <taxon>Fungi</taxon>
        <taxon>Fungi incertae sedis</taxon>
        <taxon>Mucoromycota</taxon>
        <taxon>Glomeromycotina</taxon>
        <taxon>Glomeromycetes</taxon>
        <taxon>Archaeosporales</taxon>
        <taxon>Ambisporaceae</taxon>
        <taxon>Ambispora</taxon>
    </lineage>
</organism>
<dbReference type="Proteomes" id="UP000789831">
    <property type="component" value="Unassembled WGS sequence"/>
</dbReference>
<dbReference type="OrthoDB" id="424402at2759"/>
<protein>
    <submittedName>
        <fullName evidence="2">5892_t:CDS:1</fullName>
    </submittedName>
</protein>
<evidence type="ECO:0000313" key="2">
    <source>
        <dbReference type="EMBL" id="CAG8475424.1"/>
    </source>
</evidence>
<evidence type="ECO:0000313" key="3">
    <source>
        <dbReference type="Proteomes" id="UP000789831"/>
    </source>
</evidence>
<reference evidence="2" key="1">
    <citation type="submission" date="2021-06" db="EMBL/GenBank/DDBJ databases">
        <authorList>
            <person name="Kallberg Y."/>
            <person name="Tangrot J."/>
            <person name="Rosling A."/>
        </authorList>
    </citation>
    <scope>NUCLEOTIDE SEQUENCE</scope>
    <source>
        <strain evidence="2">MT106</strain>
    </source>
</reference>
<accession>A0A9N8W310</accession>